<evidence type="ECO:0000256" key="6">
    <source>
        <dbReference type="ARBA" id="ARBA00022490"/>
    </source>
</evidence>
<dbReference type="AlphaFoldDB" id="A0A1G4IS93"/>
<comment type="similarity">
    <text evidence="3">Belongs to the BLOC1S4 family.</text>
</comment>
<keyword evidence="8" id="KW-0175">Coiled coil</keyword>
<keyword evidence="10" id="KW-1185">Reference proteome</keyword>
<comment type="function">
    <text evidence="1">Component of the biogenesis of lysosome-related organelles complex-1 (BLOC-1), a complex that is involved in endosomal cargo sorting.</text>
</comment>
<dbReference type="PANTHER" id="PTHR39145">
    <property type="entry name" value="BIOGENESIS OF LYSOSOME-RELATED ORGANELLES COMPLEX 1 SUBUNIT CNL1"/>
    <property type="match status" value="1"/>
</dbReference>
<dbReference type="GO" id="GO:0032880">
    <property type="term" value="P:regulation of protein localization"/>
    <property type="evidence" value="ECO:0007669"/>
    <property type="project" value="EnsemblFungi"/>
</dbReference>
<dbReference type="PANTHER" id="PTHR39145:SF1">
    <property type="entry name" value="BIOGENESIS OF LYSOSOME-RELATED ORGANELLES COMPLEX 1 SUBUNIT CNL1"/>
    <property type="match status" value="1"/>
</dbReference>
<gene>
    <name evidence="9" type="ORF">LADA_0B03004G</name>
</gene>
<evidence type="ECO:0000256" key="7">
    <source>
        <dbReference type="ARBA" id="ARBA00029995"/>
    </source>
</evidence>
<evidence type="ECO:0000256" key="1">
    <source>
        <dbReference type="ARBA" id="ARBA00003807"/>
    </source>
</evidence>
<name>A0A1G4IS93_9SACH</name>
<evidence type="ECO:0000256" key="2">
    <source>
        <dbReference type="ARBA" id="ARBA00004496"/>
    </source>
</evidence>
<protein>
    <recommendedName>
        <fullName evidence="4">Biogenesis of lysosome-related organelles complex 1 subunit CNL1</fullName>
    </recommendedName>
    <alternativeName>
        <fullName evidence="7">CNO-like protein 1</fullName>
    </alternativeName>
</protein>
<dbReference type="CDD" id="cd24144">
    <property type="entry name" value="BLOC1_CNL1"/>
    <property type="match status" value="1"/>
</dbReference>
<dbReference type="InterPro" id="IPR034455">
    <property type="entry name" value="CNL1"/>
</dbReference>
<evidence type="ECO:0000313" key="10">
    <source>
        <dbReference type="Proteomes" id="UP000190274"/>
    </source>
</evidence>
<keyword evidence="5" id="KW-0813">Transport</keyword>
<dbReference type="EMBL" id="LT598456">
    <property type="protein sequence ID" value="SCU79763.1"/>
    <property type="molecule type" value="Genomic_DNA"/>
</dbReference>
<dbReference type="STRING" id="1266660.A0A1G4IS93"/>
<reference evidence="10" key="1">
    <citation type="submission" date="2016-03" db="EMBL/GenBank/DDBJ databases">
        <authorList>
            <person name="Devillers H."/>
        </authorList>
    </citation>
    <scope>NUCLEOTIDE SEQUENCE [LARGE SCALE GENOMIC DNA]</scope>
</reference>
<sequence>MAPRNQSESVGQSVDPFGIDRLSVDYDYLLFKIHDVVSSIQLKTIEICEQQNNLVEKGIIEQVIDSNLQNLQELLKKCEELETHFDMLDQIDVIVDSFRPRLEKVIQGHVASKK</sequence>
<comment type="subcellular location">
    <subcellularLocation>
        <location evidence="2">Cytoplasm</location>
    </subcellularLocation>
</comment>
<dbReference type="GO" id="GO:0031083">
    <property type="term" value="C:BLOC-1 complex"/>
    <property type="evidence" value="ECO:0007669"/>
    <property type="project" value="EnsemblFungi"/>
</dbReference>
<accession>A0A1G4IS93</accession>
<evidence type="ECO:0000256" key="5">
    <source>
        <dbReference type="ARBA" id="ARBA00022448"/>
    </source>
</evidence>
<evidence type="ECO:0000313" key="9">
    <source>
        <dbReference type="EMBL" id="SCU79763.1"/>
    </source>
</evidence>
<dbReference type="GO" id="GO:0007032">
    <property type="term" value="P:endosome organization"/>
    <property type="evidence" value="ECO:0007669"/>
    <property type="project" value="EnsemblFungi"/>
</dbReference>
<feature type="coiled-coil region" evidence="8">
    <location>
        <begin position="64"/>
        <end position="91"/>
    </location>
</feature>
<evidence type="ECO:0000256" key="8">
    <source>
        <dbReference type="SAM" id="Coils"/>
    </source>
</evidence>
<dbReference type="GO" id="GO:0005768">
    <property type="term" value="C:endosome"/>
    <property type="evidence" value="ECO:0007669"/>
    <property type="project" value="EnsemblFungi"/>
</dbReference>
<organism evidence="9 10">
    <name type="scientific">Lachancea dasiensis</name>
    <dbReference type="NCBI Taxonomy" id="1072105"/>
    <lineage>
        <taxon>Eukaryota</taxon>
        <taxon>Fungi</taxon>
        <taxon>Dikarya</taxon>
        <taxon>Ascomycota</taxon>
        <taxon>Saccharomycotina</taxon>
        <taxon>Saccharomycetes</taxon>
        <taxon>Saccharomycetales</taxon>
        <taxon>Saccharomycetaceae</taxon>
        <taxon>Lachancea</taxon>
    </lineage>
</organism>
<dbReference type="Proteomes" id="UP000190274">
    <property type="component" value="Chromosome B"/>
</dbReference>
<evidence type="ECO:0000256" key="4">
    <source>
        <dbReference type="ARBA" id="ARBA00014971"/>
    </source>
</evidence>
<dbReference type="OrthoDB" id="5424991at2759"/>
<proteinExistence type="inferred from homology"/>
<evidence type="ECO:0000256" key="3">
    <source>
        <dbReference type="ARBA" id="ARBA00007289"/>
    </source>
</evidence>
<keyword evidence="6" id="KW-0963">Cytoplasm</keyword>